<dbReference type="EMBL" id="JACXVP010000003">
    <property type="protein sequence ID" value="KAG5615225.1"/>
    <property type="molecule type" value="Genomic_DNA"/>
</dbReference>
<dbReference type="AlphaFoldDB" id="A0A9J5ZSP0"/>
<name>A0A9J5ZSP0_SOLCO</name>
<organism evidence="2 3">
    <name type="scientific">Solanum commersonii</name>
    <name type="common">Commerson's wild potato</name>
    <name type="synonym">Commerson's nightshade</name>
    <dbReference type="NCBI Taxonomy" id="4109"/>
    <lineage>
        <taxon>Eukaryota</taxon>
        <taxon>Viridiplantae</taxon>
        <taxon>Streptophyta</taxon>
        <taxon>Embryophyta</taxon>
        <taxon>Tracheophyta</taxon>
        <taxon>Spermatophyta</taxon>
        <taxon>Magnoliopsida</taxon>
        <taxon>eudicotyledons</taxon>
        <taxon>Gunneridae</taxon>
        <taxon>Pentapetalae</taxon>
        <taxon>asterids</taxon>
        <taxon>lamiids</taxon>
        <taxon>Solanales</taxon>
        <taxon>Solanaceae</taxon>
        <taxon>Solanoideae</taxon>
        <taxon>Solaneae</taxon>
        <taxon>Solanum</taxon>
    </lineage>
</organism>
<reference evidence="2 3" key="1">
    <citation type="submission" date="2020-09" db="EMBL/GenBank/DDBJ databases">
        <title>De no assembly of potato wild relative species, Solanum commersonii.</title>
        <authorList>
            <person name="Cho K."/>
        </authorList>
    </citation>
    <scope>NUCLEOTIDE SEQUENCE [LARGE SCALE GENOMIC DNA]</scope>
    <source>
        <strain evidence="2">LZ3.2</strain>
        <tissue evidence="2">Leaf</tissue>
    </source>
</reference>
<evidence type="ECO:0000256" key="1">
    <source>
        <dbReference type="SAM" id="MobiDB-lite"/>
    </source>
</evidence>
<evidence type="ECO:0000313" key="2">
    <source>
        <dbReference type="EMBL" id="KAG5615225.1"/>
    </source>
</evidence>
<dbReference type="Proteomes" id="UP000824120">
    <property type="component" value="Chromosome 3"/>
</dbReference>
<evidence type="ECO:0000313" key="3">
    <source>
        <dbReference type="Proteomes" id="UP000824120"/>
    </source>
</evidence>
<sequence length="285" mass="31569">MVNMQSEINRLRNLTNLSITLNTPLPENGTNTIAPPLFPHVDSPTPQYFPPNLSLHKTSPIASKQSTNPQKPNFPQINPQQANPLPFTTPYVSQISFTQTPVIQTNLLTQTTLLTQTISSTQKCQATQHIPAAHTTIPNMQYVPQVYVAEAQPFITPIPTMLEVDPYEKMEKEASCLTLKDNIEAFIKEGIIQLKGVAPNVNNNLLPNHSNVNVNIITVDEDYNLEGTIVPVRVEKNAKTLTFISPVITVQGRVPIKVEVLLPKPKIMALVTQSSPFNTKVAPWN</sequence>
<protein>
    <submittedName>
        <fullName evidence="2">Uncharacterized protein</fullName>
    </submittedName>
</protein>
<comment type="caution">
    <text evidence="2">The sequence shown here is derived from an EMBL/GenBank/DDBJ whole genome shotgun (WGS) entry which is preliminary data.</text>
</comment>
<proteinExistence type="predicted"/>
<feature type="compositionally biased region" description="Polar residues" evidence="1">
    <location>
        <begin position="55"/>
        <end position="83"/>
    </location>
</feature>
<keyword evidence="3" id="KW-1185">Reference proteome</keyword>
<accession>A0A9J5ZSP0</accession>
<gene>
    <name evidence="2" type="ORF">H5410_015049</name>
</gene>
<feature type="region of interest" description="Disordered" evidence="1">
    <location>
        <begin position="30"/>
        <end position="83"/>
    </location>
</feature>